<evidence type="ECO:0000256" key="1">
    <source>
        <dbReference type="SAM" id="Phobius"/>
    </source>
</evidence>
<feature type="transmembrane region" description="Helical" evidence="1">
    <location>
        <begin position="12"/>
        <end position="32"/>
    </location>
</feature>
<accession>A0AAE4MDE7</accession>
<protein>
    <recommendedName>
        <fullName evidence="4">ABC-2 transporter permease</fullName>
    </recommendedName>
</protein>
<dbReference type="Proteomes" id="UP001273136">
    <property type="component" value="Unassembled WGS sequence"/>
</dbReference>
<name>A0AAE4MDE7_9EURY</name>
<comment type="caution">
    <text evidence="2">The sequence shown here is derived from an EMBL/GenBank/DDBJ whole genome shotgun (WGS) entry which is preliminary data.</text>
</comment>
<feature type="transmembrane region" description="Helical" evidence="1">
    <location>
        <begin position="122"/>
        <end position="146"/>
    </location>
</feature>
<keyword evidence="1" id="KW-0812">Transmembrane</keyword>
<keyword evidence="1" id="KW-0472">Membrane</keyword>
<dbReference type="InterPro" id="IPR025699">
    <property type="entry name" value="ABC2_memb-like"/>
</dbReference>
<feature type="transmembrane region" description="Helical" evidence="1">
    <location>
        <begin position="85"/>
        <end position="110"/>
    </location>
</feature>
<sequence>MMRGLFVKDFLMMRKALLAVAVIVAAVILLMFFSAIGLWITVYGILIFFGAAFPLIAINEDSKTRWRLYAAALPMTREEIVRARFLEMVVLTAAAAVFATALAMAMMVFGFEIWGDIFTSPFAGILIFSGAALICCSAALAGIYYFGERSATWIFLVMLVLLTNGPLFSLMFYVLALHGNLSEFLGMLESFCWVPILVSVPVIFAFYLISVRKYVEVDL</sequence>
<reference evidence="2" key="1">
    <citation type="submission" date="2023-06" db="EMBL/GenBank/DDBJ databases">
        <title>Genome sequence of Methancorpusculaceae sp. Ag1.</title>
        <authorList>
            <person name="Protasov E."/>
            <person name="Platt K."/>
            <person name="Poehlein A."/>
            <person name="Daniel R."/>
            <person name="Brune A."/>
        </authorList>
    </citation>
    <scope>NUCLEOTIDE SEQUENCE</scope>
    <source>
        <strain evidence="2">Ag1</strain>
    </source>
</reference>
<gene>
    <name evidence="2" type="ORF">McpAg1_13210</name>
</gene>
<dbReference type="RefSeq" id="WP_338094501.1">
    <property type="nucleotide sequence ID" value="NZ_JAWDKA010000006.1"/>
</dbReference>
<dbReference type="Pfam" id="PF13346">
    <property type="entry name" value="ABC2_membrane_5"/>
    <property type="match status" value="1"/>
</dbReference>
<feature type="transmembrane region" description="Helical" evidence="1">
    <location>
        <begin position="38"/>
        <end position="58"/>
    </location>
</feature>
<keyword evidence="3" id="KW-1185">Reference proteome</keyword>
<proteinExistence type="predicted"/>
<organism evidence="2 3">
    <name type="scientific">Methanorbis furvi</name>
    <dbReference type="NCBI Taxonomy" id="3028299"/>
    <lineage>
        <taxon>Archaea</taxon>
        <taxon>Methanobacteriati</taxon>
        <taxon>Methanobacteriota</taxon>
        <taxon>Stenosarchaea group</taxon>
        <taxon>Methanomicrobia</taxon>
        <taxon>Methanomicrobiales</taxon>
        <taxon>Methanocorpusculaceae</taxon>
        <taxon>Methanorbis</taxon>
    </lineage>
</organism>
<evidence type="ECO:0000313" key="3">
    <source>
        <dbReference type="Proteomes" id="UP001273136"/>
    </source>
</evidence>
<dbReference type="AlphaFoldDB" id="A0AAE4MDE7"/>
<evidence type="ECO:0008006" key="4">
    <source>
        <dbReference type="Google" id="ProtNLM"/>
    </source>
</evidence>
<keyword evidence="1" id="KW-1133">Transmembrane helix</keyword>
<evidence type="ECO:0000313" key="2">
    <source>
        <dbReference type="EMBL" id="MDV0442096.1"/>
    </source>
</evidence>
<feature type="transmembrane region" description="Helical" evidence="1">
    <location>
        <begin position="153"/>
        <end position="176"/>
    </location>
</feature>
<dbReference type="EMBL" id="JAWDKA010000006">
    <property type="protein sequence ID" value="MDV0442096.1"/>
    <property type="molecule type" value="Genomic_DNA"/>
</dbReference>
<feature type="transmembrane region" description="Helical" evidence="1">
    <location>
        <begin position="188"/>
        <end position="209"/>
    </location>
</feature>